<organism evidence="3 4">
    <name type="scientific">Physocladia obscura</name>
    <dbReference type="NCBI Taxonomy" id="109957"/>
    <lineage>
        <taxon>Eukaryota</taxon>
        <taxon>Fungi</taxon>
        <taxon>Fungi incertae sedis</taxon>
        <taxon>Chytridiomycota</taxon>
        <taxon>Chytridiomycota incertae sedis</taxon>
        <taxon>Chytridiomycetes</taxon>
        <taxon>Chytridiales</taxon>
        <taxon>Chytriomycetaceae</taxon>
        <taxon>Physocladia</taxon>
    </lineage>
</organism>
<protein>
    <recommendedName>
        <fullName evidence="5">ATP synthase F0 subunit 8</fullName>
    </recommendedName>
</protein>
<keyword evidence="1" id="KW-1133">Transmembrane helix</keyword>
<feature type="signal peptide" evidence="2">
    <location>
        <begin position="1"/>
        <end position="20"/>
    </location>
</feature>
<keyword evidence="4" id="KW-1185">Reference proteome</keyword>
<accession>A0AAD5XDI7</accession>
<proteinExistence type="predicted"/>
<evidence type="ECO:0000256" key="2">
    <source>
        <dbReference type="SAM" id="SignalP"/>
    </source>
</evidence>
<comment type="caution">
    <text evidence="3">The sequence shown here is derived from an EMBL/GenBank/DDBJ whole genome shotgun (WGS) entry which is preliminary data.</text>
</comment>
<evidence type="ECO:0008006" key="5">
    <source>
        <dbReference type="Google" id="ProtNLM"/>
    </source>
</evidence>
<gene>
    <name evidence="3" type="ORF">HK100_005005</name>
</gene>
<evidence type="ECO:0000313" key="3">
    <source>
        <dbReference type="EMBL" id="KAJ3098855.1"/>
    </source>
</evidence>
<evidence type="ECO:0000256" key="1">
    <source>
        <dbReference type="SAM" id="Phobius"/>
    </source>
</evidence>
<name>A0AAD5XDI7_9FUNG</name>
<feature type="chain" id="PRO_5042240110" description="ATP synthase F0 subunit 8" evidence="2">
    <location>
        <begin position="21"/>
        <end position="96"/>
    </location>
</feature>
<keyword evidence="1" id="KW-0472">Membrane</keyword>
<sequence>MISWMLTLLWVASILCVVASSLTTSISVAKKRDTTAEGTQAIQIVEGVWVAWVIFVVAVCLCIFKRKIRGKKDSQMLDGNSKLAGSGGGHVVEVTV</sequence>
<evidence type="ECO:0000313" key="4">
    <source>
        <dbReference type="Proteomes" id="UP001211907"/>
    </source>
</evidence>
<dbReference type="AlphaFoldDB" id="A0AAD5XDI7"/>
<dbReference type="EMBL" id="JADGJH010002388">
    <property type="protein sequence ID" value="KAJ3098855.1"/>
    <property type="molecule type" value="Genomic_DNA"/>
</dbReference>
<keyword evidence="1" id="KW-0812">Transmembrane</keyword>
<reference evidence="3" key="1">
    <citation type="submission" date="2020-05" db="EMBL/GenBank/DDBJ databases">
        <title>Phylogenomic resolution of chytrid fungi.</title>
        <authorList>
            <person name="Stajich J.E."/>
            <person name="Amses K."/>
            <person name="Simmons R."/>
            <person name="Seto K."/>
            <person name="Myers J."/>
            <person name="Bonds A."/>
            <person name="Quandt C.A."/>
            <person name="Barry K."/>
            <person name="Liu P."/>
            <person name="Grigoriev I."/>
            <person name="Longcore J.E."/>
            <person name="James T.Y."/>
        </authorList>
    </citation>
    <scope>NUCLEOTIDE SEQUENCE</scope>
    <source>
        <strain evidence="3">JEL0513</strain>
    </source>
</reference>
<keyword evidence="2" id="KW-0732">Signal</keyword>
<feature type="transmembrane region" description="Helical" evidence="1">
    <location>
        <begin position="41"/>
        <end position="64"/>
    </location>
</feature>
<dbReference type="Proteomes" id="UP001211907">
    <property type="component" value="Unassembled WGS sequence"/>
</dbReference>